<sequence length="269" mass="31140">RSHLSSRARPWRSRDRDKTRTRTPDPSSQHPCVPSSTSHAPTVPASSPGPDPYPSYIFRTLMCVMNTRHRNRQPSPSPSPPRRQRQAPPAMDLTQLIVQFQRMNAPTFSGKENPTAVLEWMKELDKIFDVLSLPDRQRVSLAVYQMKEDASDWLIELWSRRPEAELHALTWEQMKVMVRSKFLPQSFWDRMEYEFYHLQQGSSSVDEYIRTFTRMCLFAGDAVNTDAKKARKFLKGLNQRIRELVGSHGPMSYADTMSRAQEVESCLIP</sequence>
<reference evidence="3" key="1">
    <citation type="submission" date="2019-12" db="EMBL/GenBank/DDBJ databases">
        <authorList>
            <person name="Scholes J."/>
        </authorList>
    </citation>
    <scope>NUCLEOTIDE SEQUENCE</scope>
</reference>
<feature type="domain" description="Retrotransposon gag" evidence="2">
    <location>
        <begin position="141"/>
        <end position="239"/>
    </location>
</feature>
<feature type="region of interest" description="Disordered" evidence="1">
    <location>
        <begin position="69"/>
        <end position="88"/>
    </location>
</feature>
<feature type="region of interest" description="Disordered" evidence="1">
    <location>
        <begin position="1"/>
        <end position="51"/>
    </location>
</feature>
<dbReference type="PANTHER" id="PTHR35046">
    <property type="entry name" value="ZINC KNUCKLE (CCHC-TYPE) FAMILY PROTEIN"/>
    <property type="match status" value="1"/>
</dbReference>
<dbReference type="OrthoDB" id="2272416at2759"/>
<feature type="compositionally biased region" description="Basic residues" evidence="1">
    <location>
        <begin position="1"/>
        <end position="11"/>
    </location>
</feature>
<evidence type="ECO:0000313" key="3">
    <source>
        <dbReference type="EMBL" id="CAA0829017.1"/>
    </source>
</evidence>
<evidence type="ECO:0000256" key="1">
    <source>
        <dbReference type="SAM" id="MobiDB-lite"/>
    </source>
</evidence>
<organism evidence="3 4">
    <name type="scientific">Striga hermonthica</name>
    <name type="common">Purple witchweed</name>
    <name type="synonym">Buchnera hermonthica</name>
    <dbReference type="NCBI Taxonomy" id="68872"/>
    <lineage>
        <taxon>Eukaryota</taxon>
        <taxon>Viridiplantae</taxon>
        <taxon>Streptophyta</taxon>
        <taxon>Embryophyta</taxon>
        <taxon>Tracheophyta</taxon>
        <taxon>Spermatophyta</taxon>
        <taxon>Magnoliopsida</taxon>
        <taxon>eudicotyledons</taxon>
        <taxon>Gunneridae</taxon>
        <taxon>Pentapetalae</taxon>
        <taxon>asterids</taxon>
        <taxon>lamiids</taxon>
        <taxon>Lamiales</taxon>
        <taxon>Orobanchaceae</taxon>
        <taxon>Buchnereae</taxon>
        <taxon>Striga</taxon>
    </lineage>
</organism>
<dbReference type="EMBL" id="CACSLK010027773">
    <property type="protein sequence ID" value="CAA0829017.1"/>
    <property type="molecule type" value="Genomic_DNA"/>
</dbReference>
<proteinExistence type="predicted"/>
<accession>A0A9N7NEI2</accession>
<comment type="caution">
    <text evidence="3">The sequence shown here is derived from an EMBL/GenBank/DDBJ whole genome shotgun (WGS) entry which is preliminary data.</text>
</comment>
<feature type="non-terminal residue" evidence="3">
    <location>
        <position position="269"/>
    </location>
</feature>
<dbReference type="InterPro" id="IPR005162">
    <property type="entry name" value="Retrotrans_gag_dom"/>
</dbReference>
<gene>
    <name evidence="3" type="ORF">SHERM_24609</name>
</gene>
<name>A0A9N7NEI2_STRHE</name>
<dbReference type="AlphaFoldDB" id="A0A9N7NEI2"/>
<keyword evidence="4" id="KW-1185">Reference proteome</keyword>
<dbReference type="PANTHER" id="PTHR35046:SF18">
    <property type="entry name" value="RNA-DIRECTED DNA POLYMERASE"/>
    <property type="match status" value="1"/>
</dbReference>
<evidence type="ECO:0000313" key="4">
    <source>
        <dbReference type="Proteomes" id="UP001153555"/>
    </source>
</evidence>
<feature type="compositionally biased region" description="Basic and acidic residues" evidence="1">
    <location>
        <begin position="12"/>
        <end position="23"/>
    </location>
</feature>
<feature type="non-terminal residue" evidence="3">
    <location>
        <position position="1"/>
    </location>
</feature>
<protein>
    <recommendedName>
        <fullName evidence="2">Retrotransposon gag domain-containing protein</fullName>
    </recommendedName>
</protein>
<evidence type="ECO:0000259" key="2">
    <source>
        <dbReference type="Pfam" id="PF03732"/>
    </source>
</evidence>
<feature type="compositionally biased region" description="Polar residues" evidence="1">
    <location>
        <begin position="28"/>
        <end position="40"/>
    </location>
</feature>
<dbReference type="Proteomes" id="UP001153555">
    <property type="component" value="Unassembled WGS sequence"/>
</dbReference>
<dbReference type="Pfam" id="PF03732">
    <property type="entry name" value="Retrotrans_gag"/>
    <property type="match status" value="1"/>
</dbReference>